<proteinExistence type="predicted"/>
<accession>A0A8E2A3D6</accession>
<evidence type="ECO:0000313" key="1">
    <source>
        <dbReference type="EMBL" id="NYI48206.1"/>
    </source>
</evidence>
<dbReference type="EMBL" id="JACCCY010000001">
    <property type="protein sequence ID" value="NYI48206.1"/>
    <property type="molecule type" value="Genomic_DNA"/>
</dbReference>
<dbReference type="AlphaFoldDB" id="A0A8E2A3D6"/>
<name>A0A8E2A3D6_9PORP</name>
<dbReference type="InterPro" id="IPR025591">
    <property type="entry name" value="RloB"/>
</dbReference>
<comment type="caution">
    <text evidence="1">The sequence shown here is derived from an EMBL/GenBank/DDBJ whole genome shotgun (WGS) entry which is preliminary data.</text>
</comment>
<evidence type="ECO:0000313" key="2">
    <source>
        <dbReference type="Proteomes" id="UP000574332"/>
    </source>
</evidence>
<keyword evidence="2" id="KW-1185">Reference proteome</keyword>
<dbReference type="Pfam" id="PF13707">
    <property type="entry name" value="RloB"/>
    <property type="match status" value="1"/>
</dbReference>
<dbReference type="Proteomes" id="UP000574332">
    <property type="component" value="Unassembled WGS sequence"/>
</dbReference>
<gene>
    <name evidence="1" type="ORF">F5613_000251</name>
</gene>
<sequence>MARSKSTRKGAGKDVYSIVVDGETEVWYFQLLKQYESLKNVDIKPDLPKKKKLSELYDLVVDNAAEFTKVIWVIDLDVIIKEDKERRGGGKSALQELKEYIDSLEQLDNVHVLINTPCLEYWYLLHLKQTSKYYSSFKDVSKQFKGTILEGYEKTEKYYKTKNIYLLLKPGLSVAIDNAKRLGEFDIESPETGKAEIYKIFELLNL</sequence>
<evidence type="ECO:0008006" key="3">
    <source>
        <dbReference type="Google" id="ProtNLM"/>
    </source>
</evidence>
<reference evidence="1 2" key="1">
    <citation type="submission" date="2020-07" db="EMBL/GenBank/DDBJ databases">
        <title>Genomic Encyclopedia of Type Strains, Phase IV (KMG-IV): sequencing the most valuable type-strain genomes for metagenomic binning, comparative biology and taxonomic classification.</title>
        <authorList>
            <person name="Goeker M."/>
        </authorList>
    </citation>
    <scope>NUCLEOTIDE SEQUENCE [LARGE SCALE GENOMIC DNA]</scope>
    <source>
        <strain evidence="1 2">DSM 23697</strain>
    </source>
</reference>
<organism evidence="1 2">
    <name type="scientific">Macellibacteroides fermentans</name>
    <dbReference type="NCBI Taxonomy" id="879969"/>
    <lineage>
        <taxon>Bacteria</taxon>
        <taxon>Pseudomonadati</taxon>
        <taxon>Bacteroidota</taxon>
        <taxon>Bacteroidia</taxon>
        <taxon>Bacteroidales</taxon>
        <taxon>Porphyromonadaceae</taxon>
        <taxon>Macellibacteroides</taxon>
    </lineage>
</organism>
<dbReference type="RefSeq" id="WP_179398362.1">
    <property type="nucleotide sequence ID" value="NZ_JACCCY010000001.1"/>
</dbReference>
<protein>
    <recommendedName>
        <fullName evidence="3">RloB domain-containing protein</fullName>
    </recommendedName>
</protein>